<evidence type="ECO:0000256" key="1">
    <source>
        <dbReference type="SAM" id="MobiDB-lite"/>
    </source>
</evidence>
<dbReference type="GeneID" id="27709019"/>
<dbReference type="OrthoDB" id="3562540at2759"/>
<feature type="compositionally biased region" description="Basic and acidic residues" evidence="1">
    <location>
        <begin position="241"/>
        <end position="251"/>
    </location>
</feature>
<proteinExistence type="predicted"/>
<evidence type="ECO:0000313" key="2">
    <source>
        <dbReference type="EMBL" id="KIY00610.1"/>
    </source>
</evidence>
<dbReference type="Proteomes" id="UP000053411">
    <property type="component" value="Unassembled WGS sequence"/>
</dbReference>
<organism evidence="2 3">
    <name type="scientific">Fonsecaea multimorphosa CBS 102226</name>
    <dbReference type="NCBI Taxonomy" id="1442371"/>
    <lineage>
        <taxon>Eukaryota</taxon>
        <taxon>Fungi</taxon>
        <taxon>Dikarya</taxon>
        <taxon>Ascomycota</taxon>
        <taxon>Pezizomycotina</taxon>
        <taxon>Eurotiomycetes</taxon>
        <taxon>Chaetothyriomycetidae</taxon>
        <taxon>Chaetothyriales</taxon>
        <taxon>Herpotrichiellaceae</taxon>
        <taxon>Fonsecaea</taxon>
    </lineage>
</organism>
<feature type="compositionally biased region" description="Low complexity" evidence="1">
    <location>
        <begin position="225"/>
        <end position="236"/>
    </location>
</feature>
<feature type="compositionally biased region" description="Polar residues" evidence="1">
    <location>
        <begin position="253"/>
        <end position="268"/>
    </location>
</feature>
<feature type="compositionally biased region" description="Basic residues" evidence="1">
    <location>
        <begin position="269"/>
        <end position="279"/>
    </location>
</feature>
<gene>
    <name evidence="2" type="ORF">Z520_03273</name>
</gene>
<name>A0A0D2KBY4_9EURO</name>
<reference evidence="2 3" key="1">
    <citation type="submission" date="2015-01" db="EMBL/GenBank/DDBJ databases">
        <title>The Genome Sequence of Fonsecaea multimorphosa CBS 102226.</title>
        <authorList>
            <consortium name="The Broad Institute Genomics Platform"/>
            <person name="Cuomo C."/>
            <person name="de Hoog S."/>
            <person name="Gorbushina A."/>
            <person name="Stielow B."/>
            <person name="Teixiera M."/>
            <person name="Abouelleil A."/>
            <person name="Chapman S.B."/>
            <person name="Priest M."/>
            <person name="Young S.K."/>
            <person name="Wortman J."/>
            <person name="Nusbaum C."/>
            <person name="Birren B."/>
        </authorList>
    </citation>
    <scope>NUCLEOTIDE SEQUENCE [LARGE SCALE GENOMIC DNA]</scope>
    <source>
        <strain evidence="2 3">CBS 102226</strain>
    </source>
</reference>
<accession>A0A0D2KBY4</accession>
<dbReference type="RefSeq" id="XP_016634732.1">
    <property type="nucleotide sequence ID" value="XM_016773786.1"/>
</dbReference>
<feature type="compositionally biased region" description="Basic and acidic residues" evidence="1">
    <location>
        <begin position="280"/>
        <end position="289"/>
    </location>
</feature>
<keyword evidence="3" id="KW-1185">Reference proteome</keyword>
<dbReference type="AlphaFoldDB" id="A0A0D2KBY4"/>
<dbReference type="EMBL" id="KN848066">
    <property type="protein sequence ID" value="KIY00610.1"/>
    <property type="molecule type" value="Genomic_DNA"/>
</dbReference>
<dbReference type="VEuPathDB" id="FungiDB:Z520_03273"/>
<sequence length="332" mass="36065">MAEVLGVVAAAAQILGTVRNALLLALEIRRELLKGPLRIQAHIECLDSTISVLKSVQHESDSCTYDTEIRRFVQAVDNKIQALYKTLRKHLQSISGGSFRKFVGALNTSKSEGKINGAFAALDREKTNLHLFISIGVRAKLDLLISRQVMIQHNSGRGDDCDDVEMSDAVDLADGNSHPVRTTGHQSNGCVTAPLIPSNLGAPSHAQGIADSACVSMSEQHTMTTTATTSFASSFSLKPTDPARDNREESLPRTPNSTPTSGEQNNHVNSHKIRSKSKYKKDAKVHYGDKVVGSRPTTLSGSMDVKMEERYGENANVHVGHEYCSNDENGSR</sequence>
<feature type="region of interest" description="Disordered" evidence="1">
    <location>
        <begin position="225"/>
        <end position="301"/>
    </location>
</feature>
<evidence type="ECO:0000313" key="3">
    <source>
        <dbReference type="Proteomes" id="UP000053411"/>
    </source>
</evidence>
<protein>
    <recommendedName>
        <fullName evidence="4">Fungal N-terminal domain-containing protein</fullName>
    </recommendedName>
</protein>
<evidence type="ECO:0008006" key="4">
    <source>
        <dbReference type="Google" id="ProtNLM"/>
    </source>
</evidence>